<dbReference type="InterPro" id="IPR027417">
    <property type="entry name" value="P-loop_NTPase"/>
</dbReference>
<dbReference type="Pfam" id="PF00005">
    <property type="entry name" value="ABC_tran"/>
    <property type="match status" value="1"/>
</dbReference>
<evidence type="ECO:0000259" key="3">
    <source>
        <dbReference type="PROSITE" id="PS50893"/>
    </source>
</evidence>
<dbReference type="PROSITE" id="PS50893">
    <property type="entry name" value="ABC_TRANSPORTER_2"/>
    <property type="match status" value="1"/>
</dbReference>
<reference evidence="4 5" key="1">
    <citation type="submission" date="2018-02" db="EMBL/GenBank/DDBJ databases">
        <title>Whole genome sequencing of endophytic bacterium.</title>
        <authorList>
            <person name="Eedara R."/>
            <person name="Podile A.R."/>
        </authorList>
    </citation>
    <scope>NUCLEOTIDE SEQUENCE [LARGE SCALE GENOMIC DNA]</scope>
    <source>
        <strain evidence="4 5">RP1T</strain>
    </source>
</reference>
<evidence type="ECO:0000313" key="4">
    <source>
        <dbReference type="EMBL" id="PRH89176.1"/>
    </source>
</evidence>
<dbReference type="AlphaFoldDB" id="A0A2S9QIJ0"/>
<dbReference type="GO" id="GO:0016887">
    <property type="term" value="F:ATP hydrolysis activity"/>
    <property type="evidence" value="ECO:0007669"/>
    <property type="project" value="InterPro"/>
</dbReference>
<dbReference type="OrthoDB" id="9805029at2"/>
<evidence type="ECO:0000256" key="2">
    <source>
        <dbReference type="ARBA" id="ARBA00022840"/>
    </source>
</evidence>
<dbReference type="SUPFAM" id="SSF52540">
    <property type="entry name" value="P-loop containing nucleoside triphosphate hydrolases"/>
    <property type="match status" value="1"/>
</dbReference>
<keyword evidence="2 4" id="KW-0067">ATP-binding</keyword>
<dbReference type="PANTHER" id="PTHR43790:SF8">
    <property type="entry name" value="SUGAR ABC TRANSPORTER ATP-BINDING PROTEIN"/>
    <property type="match status" value="1"/>
</dbReference>
<comment type="caution">
    <text evidence="4">The sequence shown here is derived from an EMBL/GenBank/DDBJ whole genome shotgun (WGS) entry which is preliminary data.</text>
</comment>
<dbReference type="RefSeq" id="WP_105860142.1">
    <property type="nucleotide sequence ID" value="NZ_PUEJ01000001.1"/>
</dbReference>
<name>A0A2S9QIJ0_9HYPH</name>
<feature type="domain" description="ABC transporter" evidence="3">
    <location>
        <begin position="6"/>
        <end position="249"/>
    </location>
</feature>
<organism evidence="4 5">
    <name type="scientific">Labrys okinawensis</name>
    <dbReference type="NCBI Taxonomy" id="346911"/>
    <lineage>
        <taxon>Bacteria</taxon>
        <taxon>Pseudomonadati</taxon>
        <taxon>Pseudomonadota</taxon>
        <taxon>Alphaproteobacteria</taxon>
        <taxon>Hyphomicrobiales</taxon>
        <taxon>Xanthobacteraceae</taxon>
        <taxon>Labrys</taxon>
    </lineage>
</organism>
<accession>A0A2S9QIJ0</accession>
<dbReference type="EMBL" id="PUEJ01000001">
    <property type="protein sequence ID" value="PRH89176.1"/>
    <property type="molecule type" value="Genomic_DNA"/>
</dbReference>
<protein>
    <submittedName>
        <fullName evidence="4">Sugar ABC transporter ATP-binding protein</fullName>
    </submittedName>
</protein>
<gene>
    <name evidence="4" type="ORF">C5L14_00865</name>
</gene>
<dbReference type="CDD" id="cd03216">
    <property type="entry name" value="ABC_Carb_Monos_I"/>
    <property type="match status" value="1"/>
</dbReference>
<dbReference type="SMART" id="SM00382">
    <property type="entry name" value="AAA"/>
    <property type="match status" value="1"/>
</dbReference>
<evidence type="ECO:0000313" key="5">
    <source>
        <dbReference type="Proteomes" id="UP000237682"/>
    </source>
</evidence>
<dbReference type="InterPro" id="IPR003439">
    <property type="entry name" value="ABC_transporter-like_ATP-bd"/>
</dbReference>
<dbReference type="Proteomes" id="UP000237682">
    <property type="component" value="Unassembled WGS sequence"/>
</dbReference>
<dbReference type="GO" id="GO:0005524">
    <property type="term" value="F:ATP binding"/>
    <property type="evidence" value="ECO:0007669"/>
    <property type="project" value="UniProtKB-KW"/>
</dbReference>
<evidence type="ECO:0000256" key="1">
    <source>
        <dbReference type="ARBA" id="ARBA00022741"/>
    </source>
</evidence>
<dbReference type="InterPro" id="IPR003593">
    <property type="entry name" value="AAA+_ATPase"/>
</dbReference>
<dbReference type="PANTHER" id="PTHR43790">
    <property type="entry name" value="CARBOHYDRATE TRANSPORT ATP-BINDING PROTEIN MG119-RELATED"/>
    <property type="match status" value="1"/>
</dbReference>
<dbReference type="Gene3D" id="3.40.50.300">
    <property type="entry name" value="P-loop containing nucleotide triphosphate hydrolases"/>
    <property type="match status" value="1"/>
</dbReference>
<keyword evidence="1" id="KW-0547">Nucleotide-binding</keyword>
<dbReference type="InterPro" id="IPR050107">
    <property type="entry name" value="ABC_carbohydrate_import_ATPase"/>
</dbReference>
<proteinExistence type="predicted"/>
<keyword evidence="5" id="KW-1185">Reference proteome</keyword>
<sequence length="260" mass="28026">MEREVLRLENLQKSFGSVQALKGASLTLQEGEVVALLGDNGAGKSTLIKAISGVHPSDGGAIYVRGDKASIRSARDAMDLGIETIHQDTSLAPDLSIARNLFLGREPVKLGWLGVFAPIDFGELRHVAAALLKRVGISKKLDADALVSTLSGGERQSIAISRAMQFAAKVIILDEPTNNLGVEETHGVLRFVRDMRDAGHSVLFITHNIHHVFEVCDRLVVMRRGEVVAEKTVAETDLLTVEGIIMGVDIKALLKDAKAH</sequence>